<organism evidence="2 3">
    <name type="scientific">Promicromonospora citrea</name>
    <dbReference type="NCBI Taxonomy" id="43677"/>
    <lineage>
        <taxon>Bacteria</taxon>
        <taxon>Bacillati</taxon>
        <taxon>Actinomycetota</taxon>
        <taxon>Actinomycetes</taxon>
        <taxon>Micrococcales</taxon>
        <taxon>Promicromonosporaceae</taxon>
        <taxon>Promicromonospora</taxon>
    </lineage>
</organism>
<keyword evidence="3" id="KW-1185">Reference proteome</keyword>
<accession>A0A8H9GHS6</accession>
<evidence type="ECO:0000256" key="1">
    <source>
        <dbReference type="SAM" id="Phobius"/>
    </source>
</evidence>
<evidence type="ECO:0000313" key="3">
    <source>
        <dbReference type="Proteomes" id="UP000655589"/>
    </source>
</evidence>
<gene>
    <name evidence="2" type="ORF">GCM10010102_26350</name>
</gene>
<dbReference type="Proteomes" id="UP000655589">
    <property type="component" value="Unassembled WGS sequence"/>
</dbReference>
<keyword evidence="1" id="KW-1133">Transmembrane helix</keyword>
<reference evidence="2" key="2">
    <citation type="submission" date="2020-09" db="EMBL/GenBank/DDBJ databases">
        <authorList>
            <person name="Sun Q."/>
            <person name="Ohkuma M."/>
        </authorList>
    </citation>
    <scope>NUCLEOTIDE SEQUENCE</scope>
    <source>
        <strain evidence="2">JCM 3051</strain>
    </source>
</reference>
<reference evidence="2" key="1">
    <citation type="journal article" date="2014" name="Int. J. Syst. Evol. Microbiol.">
        <title>Complete genome sequence of Corynebacterium casei LMG S-19264T (=DSM 44701T), isolated from a smear-ripened cheese.</title>
        <authorList>
            <consortium name="US DOE Joint Genome Institute (JGI-PGF)"/>
            <person name="Walter F."/>
            <person name="Albersmeier A."/>
            <person name="Kalinowski J."/>
            <person name="Ruckert C."/>
        </authorList>
    </citation>
    <scope>NUCLEOTIDE SEQUENCE</scope>
    <source>
        <strain evidence="2">JCM 3051</strain>
    </source>
</reference>
<proteinExistence type="predicted"/>
<keyword evidence="1" id="KW-0472">Membrane</keyword>
<name>A0A8H9GHS6_9MICO</name>
<protein>
    <submittedName>
        <fullName evidence="2">Uncharacterized protein</fullName>
    </submittedName>
</protein>
<feature type="transmembrane region" description="Helical" evidence="1">
    <location>
        <begin position="43"/>
        <end position="61"/>
    </location>
</feature>
<dbReference type="RefSeq" id="WP_171105520.1">
    <property type="nucleotide sequence ID" value="NZ_BMPT01000010.1"/>
</dbReference>
<dbReference type="EMBL" id="BMPT01000010">
    <property type="protein sequence ID" value="GGM29403.1"/>
    <property type="molecule type" value="Genomic_DNA"/>
</dbReference>
<sequence length="209" mass="21548">MRSNFFWTANRMTAAWLFGMVASAGGFGALAEAARLPPAVLGVPALLGSAVLIIPLLRILARQVDGVAAHASVQRPHGVVIPASALTLSSDTGRELGLQTAGLNASGGSPVALVVLPDRVEVWSGRNESKPRWSAEAAALTATVGLVRVGLANNWDVVRLTDGTTTLAVSPRYGTLPLDAGGDIDRVLAELGLDPAAVRRASSTASPER</sequence>
<keyword evidence="1" id="KW-0812">Transmembrane</keyword>
<comment type="caution">
    <text evidence="2">The sequence shown here is derived from an EMBL/GenBank/DDBJ whole genome shotgun (WGS) entry which is preliminary data.</text>
</comment>
<dbReference type="AlphaFoldDB" id="A0A8H9GHS6"/>
<evidence type="ECO:0000313" key="2">
    <source>
        <dbReference type="EMBL" id="GGM29403.1"/>
    </source>
</evidence>